<comment type="caution">
    <text evidence="5">The sequence shown here is derived from an EMBL/GenBank/DDBJ whole genome shotgun (WGS) entry which is preliminary data.</text>
</comment>
<dbReference type="AlphaFoldDB" id="A0A6I4SPQ5"/>
<dbReference type="InterPro" id="IPR019734">
    <property type="entry name" value="TPR_rpt"/>
</dbReference>
<evidence type="ECO:0000256" key="2">
    <source>
        <dbReference type="ARBA" id="ARBA00022803"/>
    </source>
</evidence>
<keyword evidence="2 3" id="KW-0802">TPR repeat</keyword>
<gene>
    <name evidence="5" type="ORF">GRI36_09560</name>
</gene>
<dbReference type="Proteomes" id="UP000468943">
    <property type="component" value="Unassembled WGS sequence"/>
</dbReference>
<dbReference type="Pfam" id="PF13432">
    <property type="entry name" value="TPR_16"/>
    <property type="match status" value="3"/>
</dbReference>
<accession>A0A6I4SPQ5</accession>
<evidence type="ECO:0000313" key="6">
    <source>
        <dbReference type="Proteomes" id="UP000468943"/>
    </source>
</evidence>
<dbReference type="PROSITE" id="PS50005">
    <property type="entry name" value="TPR"/>
    <property type="match status" value="1"/>
</dbReference>
<feature type="signal peptide" evidence="4">
    <location>
        <begin position="1"/>
        <end position="25"/>
    </location>
</feature>
<dbReference type="Gene3D" id="1.25.40.10">
    <property type="entry name" value="Tetratricopeptide repeat domain"/>
    <property type="match status" value="2"/>
</dbReference>
<keyword evidence="6" id="KW-1185">Reference proteome</keyword>
<dbReference type="SMART" id="SM00028">
    <property type="entry name" value="TPR"/>
    <property type="match status" value="6"/>
</dbReference>
<name>A0A6I4SPQ5_9SPHN</name>
<protein>
    <submittedName>
        <fullName evidence="5">Tetratricopeptide repeat protein</fullName>
    </submittedName>
</protein>
<dbReference type="EMBL" id="WTYS01000001">
    <property type="protein sequence ID" value="MXO57130.1"/>
    <property type="molecule type" value="Genomic_DNA"/>
</dbReference>
<evidence type="ECO:0000256" key="3">
    <source>
        <dbReference type="PROSITE-ProRule" id="PRU00339"/>
    </source>
</evidence>
<evidence type="ECO:0000313" key="5">
    <source>
        <dbReference type="EMBL" id="MXO57130.1"/>
    </source>
</evidence>
<dbReference type="PANTHER" id="PTHR44186">
    <property type="match status" value="1"/>
</dbReference>
<dbReference type="InterPro" id="IPR011990">
    <property type="entry name" value="TPR-like_helical_dom_sf"/>
</dbReference>
<organism evidence="5 6">
    <name type="scientific">Pontixanthobacter gangjinensis</name>
    <dbReference type="NCBI Taxonomy" id="1028742"/>
    <lineage>
        <taxon>Bacteria</taxon>
        <taxon>Pseudomonadati</taxon>
        <taxon>Pseudomonadota</taxon>
        <taxon>Alphaproteobacteria</taxon>
        <taxon>Sphingomonadales</taxon>
        <taxon>Erythrobacteraceae</taxon>
        <taxon>Pontixanthobacter</taxon>
    </lineage>
</organism>
<dbReference type="SUPFAM" id="SSF48452">
    <property type="entry name" value="TPR-like"/>
    <property type="match status" value="4"/>
</dbReference>
<dbReference type="PANTHER" id="PTHR44186:SF1">
    <property type="entry name" value="BARDET-BIEDL SYNDROME 4 PROTEIN"/>
    <property type="match status" value="1"/>
</dbReference>
<sequence length="592" mass="64210">MIFTRERLLLRPLIAVLMLGLAACSDTDPELAPIERAQHSLAAGDGIAAEVILREMIVAGVRPQDVAAYLGEAELRQGQTAEARQWLGEGNFSKQTRGHGFHMLGRLEMEEGNLPEAGRAFDKALADKPEDAELWVDIGRLRYRGGEQMQAVEASIKAVEFDELNPTALQFRAQLVRDSQGMQAALSWFEQALERNPENTGLLYEYAATLGEMGRAREMLVNIRKIAKINPANRKIYYLQAVLAARAGKFELARLLLLRADKATLDLPAAMLLSGIIDVENGNYASAAQTLEALAAKQPENRRVQQVLARALALGGNDDEVIYLYADAANLPGASPYLKSLVARSYEALDQRDKAGPLLDQAARLRSDNLVAVEGVSALEAAEARGSESGKDALDLIRARIVSGNAQGAVAAAANFAGQFPGSFDALSLAGDANLAARRYNAAIENYDKAATIRQTWTLTRKMIKAYHGAKQSDAALELLARYFVGDQANVEAATLLAREALKRDDLDAAAIFADHALTNGGARDFALLSLRSKIAFLMKEFDFGLALAEEAYRLQPMSHLATAQLAAAYRKVEGGKLHAAQLGTKAKRLKR</sequence>
<dbReference type="PROSITE" id="PS51257">
    <property type="entry name" value="PROKAR_LIPOPROTEIN"/>
    <property type="match status" value="1"/>
</dbReference>
<proteinExistence type="predicted"/>
<evidence type="ECO:0000256" key="1">
    <source>
        <dbReference type="ARBA" id="ARBA00022737"/>
    </source>
</evidence>
<evidence type="ECO:0000256" key="4">
    <source>
        <dbReference type="SAM" id="SignalP"/>
    </source>
</evidence>
<feature type="chain" id="PRO_5026224761" evidence="4">
    <location>
        <begin position="26"/>
        <end position="592"/>
    </location>
</feature>
<keyword evidence="1" id="KW-0677">Repeat</keyword>
<reference evidence="5 6" key="1">
    <citation type="submission" date="2019-12" db="EMBL/GenBank/DDBJ databases">
        <title>Genomic-based taxomic classification of the family Erythrobacteraceae.</title>
        <authorList>
            <person name="Xu L."/>
        </authorList>
    </citation>
    <scope>NUCLEOTIDE SEQUENCE [LARGE SCALE GENOMIC DNA]</scope>
    <source>
        <strain evidence="5 6">JCM 17802</strain>
    </source>
</reference>
<feature type="repeat" description="TPR" evidence="3">
    <location>
        <begin position="98"/>
        <end position="131"/>
    </location>
</feature>
<keyword evidence="4" id="KW-0732">Signal</keyword>